<dbReference type="InterPro" id="IPR036291">
    <property type="entry name" value="NAD(P)-bd_dom_sf"/>
</dbReference>
<keyword evidence="1" id="KW-0560">Oxidoreductase</keyword>
<dbReference type="PANTHER" id="PTHR43157">
    <property type="entry name" value="PHOSPHATIDYLINOSITOL-GLYCAN BIOSYNTHESIS CLASS F PROTEIN-RELATED"/>
    <property type="match status" value="1"/>
</dbReference>
<dbReference type="Pfam" id="PF00106">
    <property type="entry name" value="adh_short"/>
    <property type="match status" value="1"/>
</dbReference>
<reference evidence="2" key="1">
    <citation type="submission" date="2021-01" db="UniProtKB">
        <authorList>
            <consortium name="EnsemblMetazoa"/>
        </authorList>
    </citation>
    <scope>IDENTIFICATION</scope>
</reference>
<protein>
    <recommendedName>
        <fullName evidence="4">Retinol dehydrogenase 12</fullName>
    </recommendedName>
</protein>
<organism evidence="2 3">
    <name type="scientific">Clytia hemisphaerica</name>
    <dbReference type="NCBI Taxonomy" id="252671"/>
    <lineage>
        <taxon>Eukaryota</taxon>
        <taxon>Metazoa</taxon>
        <taxon>Cnidaria</taxon>
        <taxon>Hydrozoa</taxon>
        <taxon>Hydroidolina</taxon>
        <taxon>Leptothecata</taxon>
        <taxon>Obeliida</taxon>
        <taxon>Clytiidae</taxon>
        <taxon>Clytia</taxon>
    </lineage>
</organism>
<sequence>LYFEHFSCFFSLILGKNLYNLQMDYDAFLWFVIIPFTFYLIQKWCKKDNELNISENRLDNKLVIVTGANSGIGYEVALDCAKRGASVILACRNETLALEAQRKIIEMTGNRAIEFKTLDLASFQSIHSFVDEVLKEEDSIYCLVNNAGLFWVPYMETKDGIESNFGVNHLGHFLLTMLLLPLLTKEKSRVVFVGSLMYMFGKIHFSDLNFVKRGYDFVAAYADSKLANILTTRVLAKKLKQTSIKFYCADPGIVATNIGKGSILMGSFLYNYILKPILQFFVFRTAKEGALSVIYCVCSEEIAHDSGNFYTISGREKPWAAGRDDKAAEILFNKSMELCKLSFASFSNFIE</sequence>
<dbReference type="AlphaFoldDB" id="A0A7M5X8Y9"/>
<accession>A0A7M5X8Y9</accession>
<evidence type="ECO:0008006" key="4">
    <source>
        <dbReference type="Google" id="ProtNLM"/>
    </source>
</evidence>
<dbReference type="OrthoDB" id="191139at2759"/>
<dbReference type="Proteomes" id="UP000594262">
    <property type="component" value="Unplaced"/>
</dbReference>
<dbReference type="Gene3D" id="3.40.50.720">
    <property type="entry name" value="NAD(P)-binding Rossmann-like Domain"/>
    <property type="match status" value="1"/>
</dbReference>
<name>A0A7M5X8Y9_9CNID</name>
<dbReference type="GO" id="GO:0016491">
    <property type="term" value="F:oxidoreductase activity"/>
    <property type="evidence" value="ECO:0007669"/>
    <property type="project" value="UniProtKB-KW"/>
</dbReference>
<proteinExistence type="predicted"/>
<evidence type="ECO:0000313" key="3">
    <source>
        <dbReference type="Proteomes" id="UP000594262"/>
    </source>
</evidence>
<dbReference type="PANTHER" id="PTHR43157:SF31">
    <property type="entry name" value="PHOSPHATIDYLINOSITOL-GLYCAN BIOSYNTHESIS CLASS F PROTEIN"/>
    <property type="match status" value="1"/>
</dbReference>
<evidence type="ECO:0000256" key="1">
    <source>
        <dbReference type="ARBA" id="ARBA00023002"/>
    </source>
</evidence>
<dbReference type="SUPFAM" id="SSF51735">
    <property type="entry name" value="NAD(P)-binding Rossmann-fold domains"/>
    <property type="match status" value="1"/>
</dbReference>
<dbReference type="EnsemblMetazoa" id="CLYHEMT019110.1">
    <property type="protein sequence ID" value="CLYHEMP019110.1"/>
    <property type="gene ID" value="CLYHEMG019110"/>
</dbReference>
<dbReference type="PRINTS" id="PR00081">
    <property type="entry name" value="GDHRDH"/>
</dbReference>
<dbReference type="InterPro" id="IPR002347">
    <property type="entry name" value="SDR_fam"/>
</dbReference>
<evidence type="ECO:0000313" key="2">
    <source>
        <dbReference type="EnsemblMetazoa" id="CLYHEMP019110.1"/>
    </source>
</evidence>
<keyword evidence="3" id="KW-1185">Reference proteome</keyword>